<feature type="domain" description="Lipocalin-like" evidence="1">
    <location>
        <begin position="38"/>
        <end position="129"/>
    </location>
</feature>
<accession>A0A511NKK5</accession>
<keyword evidence="3" id="KW-1185">Reference proteome</keyword>
<gene>
    <name evidence="2" type="ORF">EB1_31350</name>
</gene>
<dbReference type="InterPro" id="IPR024311">
    <property type="entry name" value="Lipocalin-like"/>
</dbReference>
<protein>
    <recommendedName>
        <fullName evidence="1">Lipocalin-like domain-containing protein</fullName>
    </recommendedName>
</protein>
<proteinExistence type="predicted"/>
<evidence type="ECO:0000259" key="1">
    <source>
        <dbReference type="Pfam" id="PF13648"/>
    </source>
</evidence>
<dbReference type="RefSeq" id="WP_019975687.1">
    <property type="nucleotide sequence ID" value="NZ_BJXC01000028.1"/>
</dbReference>
<dbReference type="AlphaFoldDB" id="A0A511NKK5"/>
<dbReference type="Pfam" id="PF13648">
    <property type="entry name" value="Lipocalin_4"/>
    <property type="match status" value="1"/>
</dbReference>
<sequence length="151" mass="17546">MKNFFSIFLITTFLVSVFSCKEDDSLAISQDQLLRGNKWQLKQTVKISGTKTIVDKLLACERQSTLDFRDVEKYYAVSYKTIEGNCTETQAEGKYVYETAKDKRRLNLTPVNGEPKTYYMFEISPKSLILQEEITENDSLKLMQYVYQTSK</sequence>
<dbReference type="EMBL" id="BJXC01000028">
    <property type="protein sequence ID" value="GEM53345.1"/>
    <property type="molecule type" value="Genomic_DNA"/>
</dbReference>
<name>A0A511NKK5_9FLAO</name>
<dbReference type="Proteomes" id="UP000321245">
    <property type="component" value="Unassembled WGS sequence"/>
</dbReference>
<evidence type="ECO:0000313" key="3">
    <source>
        <dbReference type="Proteomes" id="UP000321245"/>
    </source>
</evidence>
<evidence type="ECO:0000313" key="2">
    <source>
        <dbReference type="EMBL" id="GEM53345.1"/>
    </source>
</evidence>
<reference evidence="2 3" key="1">
    <citation type="submission" date="2019-07" db="EMBL/GenBank/DDBJ databases">
        <title>Whole genome shotgun sequence of Empedobacter brevis NBRC 14943.</title>
        <authorList>
            <person name="Hosoyama A."/>
            <person name="Uohara A."/>
            <person name="Ohji S."/>
            <person name="Ichikawa N."/>
        </authorList>
    </citation>
    <scope>NUCLEOTIDE SEQUENCE [LARGE SCALE GENOMIC DNA]</scope>
    <source>
        <strain evidence="2 3">NBRC 14943</strain>
    </source>
</reference>
<dbReference type="GeneID" id="84650354"/>
<dbReference type="PROSITE" id="PS51257">
    <property type="entry name" value="PROKAR_LIPOPROTEIN"/>
    <property type="match status" value="1"/>
</dbReference>
<organism evidence="2 3">
    <name type="scientific">Empedobacter brevis NBRC 14943 = ATCC 43319</name>
    <dbReference type="NCBI Taxonomy" id="1218108"/>
    <lineage>
        <taxon>Bacteria</taxon>
        <taxon>Pseudomonadati</taxon>
        <taxon>Bacteroidota</taxon>
        <taxon>Flavobacteriia</taxon>
        <taxon>Flavobacteriales</taxon>
        <taxon>Weeksellaceae</taxon>
        <taxon>Empedobacter</taxon>
    </lineage>
</organism>
<dbReference type="OrthoDB" id="1445091at2"/>
<comment type="caution">
    <text evidence="2">The sequence shown here is derived from an EMBL/GenBank/DDBJ whole genome shotgun (WGS) entry which is preliminary data.</text>
</comment>